<protein>
    <recommendedName>
        <fullName evidence="9">Major facilitator superfamily (MFS) profile domain-containing protein</fullName>
    </recommendedName>
</protein>
<keyword evidence="4 6" id="KW-1133">Transmembrane helix</keyword>
<dbReference type="EMBL" id="JAVRRD010000010">
    <property type="protein sequence ID" value="KAK5054739.1"/>
    <property type="molecule type" value="Genomic_DNA"/>
</dbReference>
<dbReference type="SUPFAM" id="SSF103473">
    <property type="entry name" value="MFS general substrate transporter"/>
    <property type="match status" value="2"/>
</dbReference>
<dbReference type="PANTHER" id="PTHR43791">
    <property type="entry name" value="PERMEASE-RELATED"/>
    <property type="match status" value="1"/>
</dbReference>
<organism evidence="7 8">
    <name type="scientific">Exophiala bonariae</name>
    <dbReference type="NCBI Taxonomy" id="1690606"/>
    <lineage>
        <taxon>Eukaryota</taxon>
        <taxon>Fungi</taxon>
        <taxon>Dikarya</taxon>
        <taxon>Ascomycota</taxon>
        <taxon>Pezizomycotina</taxon>
        <taxon>Eurotiomycetes</taxon>
        <taxon>Chaetothyriomycetidae</taxon>
        <taxon>Chaetothyriales</taxon>
        <taxon>Herpotrichiellaceae</taxon>
        <taxon>Exophiala</taxon>
    </lineage>
</organism>
<keyword evidence="3 6" id="KW-0812">Transmembrane</keyword>
<feature type="transmembrane region" description="Helical" evidence="6">
    <location>
        <begin position="230"/>
        <end position="253"/>
    </location>
</feature>
<dbReference type="Proteomes" id="UP001358417">
    <property type="component" value="Unassembled WGS sequence"/>
</dbReference>
<comment type="subcellular location">
    <subcellularLocation>
        <location evidence="1">Membrane</location>
        <topology evidence="1">Multi-pass membrane protein</topology>
    </subcellularLocation>
</comment>
<accession>A0AAV9NGK4</accession>
<evidence type="ECO:0000256" key="1">
    <source>
        <dbReference type="ARBA" id="ARBA00004141"/>
    </source>
</evidence>
<evidence type="ECO:0000256" key="2">
    <source>
        <dbReference type="ARBA" id="ARBA00022448"/>
    </source>
</evidence>
<dbReference type="Gene3D" id="1.20.1250.20">
    <property type="entry name" value="MFS general substrate transporter like domains"/>
    <property type="match status" value="2"/>
</dbReference>
<gene>
    <name evidence="7" type="ORF">LTR84_001631</name>
</gene>
<evidence type="ECO:0000256" key="5">
    <source>
        <dbReference type="ARBA" id="ARBA00023136"/>
    </source>
</evidence>
<comment type="caution">
    <text evidence="7">The sequence shown here is derived from an EMBL/GenBank/DDBJ whole genome shotgun (WGS) entry which is preliminary data.</text>
</comment>
<evidence type="ECO:0000256" key="3">
    <source>
        <dbReference type="ARBA" id="ARBA00022692"/>
    </source>
</evidence>
<dbReference type="AlphaFoldDB" id="A0AAV9NGK4"/>
<dbReference type="InterPro" id="IPR036259">
    <property type="entry name" value="MFS_trans_sf"/>
</dbReference>
<evidence type="ECO:0008006" key="9">
    <source>
        <dbReference type="Google" id="ProtNLM"/>
    </source>
</evidence>
<feature type="transmembrane region" description="Helical" evidence="6">
    <location>
        <begin position="259"/>
        <end position="279"/>
    </location>
</feature>
<dbReference type="GO" id="GO:0022857">
    <property type="term" value="F:transmembrane transporter activity"/>
    <property type="evidence" value="ECO:0007669"/>
    <property type="project" value="TreeGrafter"/>
</dbReference>
<feature type="transmembrane region" description="Helical" evidence="6">
    <location>
        <begin position="346"/>
        <end position="371"/>
    </location>
</feature>
<dbReference type="GeneID" id="89969851"/>
<sequence>MVVVVRLKMHPNDGATKAEATHVPVVTKEPGTTVDSALTFLHEANITTISAEDEKILLRKIDWMIMPLMSAVYLMQFIDKNLINFANIMGLGKDTNTSPTQFSHLALSFWVSYLAFEPISGYLLQKLPVAKYLGINVVLWGNDTDDLYVVQEKSSRLSDQEKIIAIERLRGDTTGVENKNIKPAHIFEAIRDPHTWLICAITTAINIPNAAVSTFQAAIIKSLGYTSKEAALLTIPSGVIAIIAILSACFISFRYNTRGLVIVSLLVPGIIGATLMAFLPTSSKLGRLFGTYLTNTIPSSTPLIYSWVAANVAGHTKKVTMNALLLMAFCLGNILGPLTFTAPPNYIAAKIAIIAVLGFAIILIAVLALLYHRENSRRKEVEDFSQSMNDSSFLDLTDRQNKEFRYVL</sequence>
<dbReference type="GO" id="GO:0016020">
    <property type="term" value="C:membrane"/>
    <property type="evidence" value="ECO:0007669"/>
    <property type="project" value="UniProtKB-SubCell"/>
</dbReference>
<keyword evidence="5 6" id="KW-0472">Membrane</keyword>
<keyword evidence="2" id="KW-0813">Transport</keyword>
<feature type="transmembrane region" description="Helical" evidence="6">
    <location>
        <begin position="323"/>
        <end position="340"/>
    </location>
</feature>
<dbReference type="RefSeq" id="XP_064707512.1">
    <property type="nucleotide sequence ID" value="XM_064845254.1"/>
</dbReference>
<evidence type="ECO:0000313" key="8">
    <source>
        <dbReference type="Proteomes" id="UP001358417"/>
    </source>
</evidence>
<keyword evidence="8" id="KW-1185">Reference proteome</keyword>
<proteinExistence type="predicted"/>
<name>A0AAV9NGK4_9EURO</name>
<evidence type="ECO:0000256" key="6">
    <source>
        <dbReference type="SAM" id="Phobius"/>
    </source>
</evidence>
<reference evidence="7 8" key="1">
    <citation type="submission" date="2023-08" db="EMBL/GenBank/DDBJ databases">
        <title>Black Yeasts Isolated from many extreme environments.</title>
        <authorList>
            <person name="Coleine C."/>
            <person name="Stajich J.E."/>
            <person name="Selbmann L."/>
        </authorList>
    </citation>
    <scope>NUCLEOTIDE SEQUENCE [LARGE SCALE GENOMIC DNA]</scope>
    <source>
        <strain evidence="7 8">CCFEE 5792</strain>
    </source>
</reference>
<dbReference type="PANTHER" id="PTHR43791:SF40">
    <property type="entry name" value="THIAMINE PATHWAY TRANSPORTER THI73"/>
    <property type="match status" value="1"/>
</dbReference>
<evidence type="ECO:0000256" key="4">
    <source>
        <dbReference type="ARBA" id="ARBA00022989"/>
    </source>
</evidence>
<evidence type="ECO:0000313" key="7">
    <source>
        <dbReference type="EMBL" id="KAK5054739.1"/>
    </source>
</evidence>